<evidence type="ECO:0000313" key="2">
    <source>
        <dbReference type="EMBL" id="MBX13015.1"/>
    </source>
</evidence>
<organism evidence="2">
    <name type="scientific">Rhizophora mucronata</name>
    <name type="common">Asiatic mangrove</name>
    <dbReference type="NCBI Taxonomy" id="61149"/>
    <lineage>
        <taxon>Eukaryota</taxon>
        <taxon>Viridiplantae</taxon>
        <taxon>Streptophyta</taxon>
        <taxon>Embryophyta</taxon>
        <taxon>Tracheophyta</taxon>
        <taxon>Spermatophyta</taxon>
        <taxon>Magnoliopsida</taxon>
        <taxon>eudicotyledons</taxon>
        <taxon>Gunneridae</taxon>
        <taxon>Pentapetalae</taxon>
        <taxon>rosids</taxon>
        <taxon>fabids</taxon>
        <taxon>Malpighiales</taxon>
        <taxon>Rhizophoraceae</taxon>
        <taxon>Rhizophora</taxon>
    </lineage>
</organism>
<dbReference type="PANTHER" id="PTHR34682">
    <property type="entry name" value="AT HOOK MOTIF-CONTAINING PROTEIN"/>
    <property type="match status" value="1"/>
</dbReference>
<accession>A0A2P2L4X3</accession>
<dbReference type="EMBL" id="GGEC01032531">
    <property type="protein sequence ID" value="MBX13015.1"/>
    <property type="molecule type" value="Transcribed_RNA"/>
</dbReference>
<sequence>MSEANQGNNPDALAILPAKRRRGRPRKYPRPDLDQGWNSHIPRDQNPSRVEHVRAPAPAGSVNGNQPRQFDPITDANEFMVGQVVNGVIEAAFDAGYLLSVRVGNSETILRGIVFRPGHYVPVSADNDVAPGIQMIRRNEIPLPRDTFTRVHGHNSRSRDRNGTVNTARAGNSVSSRGKQVPEMAPQTASSGVSKGNVVPVVLQPVNLSNGLAVSGEQTSVANQVAHLPASKGKQVLNAAHSVNNATPANQEQAVANQVLHIQSQNSHQLMPSGMQGMPFGKLLTEVIKKTQAPSHSTETSTSSSVGKLSAKDSDHTVEDDVDGTDEPLSVEPLQTLQPSFHNHPPIISRPVENYRTGKMTELLQVLQESMMENQASQVEKPTFQTKLDDKESHS</sequence>
<feature type="region of interest" description="Disordered" evidence="1">
    <location>
        <begin position="290"/>
        <end position="349"/>
    </location>
</feature>
<protein>
    <recommendedName>
        <fullName evidence="3">AT hook motif-containing protein</fullName>
    </recommendedName>
</protein>
<feature type="region of interest" description="Disordered" evidence="1">
    <location>
        <begin position="373"/>
        <end position="395"/>
    </location>
</feature>
<proteinExistence type="predicted"/>
<feature type="compositionally biased region" description="Basic residues" evidence="1">
    <location>
        <begin position="18"/>
        <end position="28"/>
    </location>
</feature>
<dbReference type="InterPro" id="IPR045881">
    <property type="entry name" value="MNM1-like"/>
</dbReference>
<feature type="compositionally biased region" description="Polar residues" evidence="1">
    <location>
        <begin position="163"/>
        <end position="178"/>
    </location>
</feature>
<feature type="region of interest" description="Disordered" evidence="1">
    <location>
        <begin position="146"/>
        <end position="193"/>
    </location>
</feature>
<feature type="region of interest" description="Disordered" evidence="1">
    <location>
        <begin position="1"/>
        <end position="50"/>
    </location>
</feature>
<reference evidence="2" key="1">
    <citation type="submission" date="2018-02" db="EMBL/GenBank/DDBJ databases">
        <title>Rhizophora mucronata_Transcriptome.</title>
        <authorList>
            <person name="Meera S.P."/>
            <person name="Sreeshan A."/>
            <person name="Augustine A."/>
        </authorList>
    </citation>
    <scope>NUCLEOTIDE SEQUENCE</scope>
    <source>
        <tissue evidence="2">Leaf</tissue>
    </source>
</reference>
<dbReference type="PANTHER" id="PTHR34682:SF1">
    <property type="entry name" value="PROTEIN METABOLIC NETWORK MODULATOR 1"/>
    <property type="match status" value="1"/>
</dbReference>
<feature type="compositionally biased region" description="Basic and acidic residues" evidence="1">
    <location>
        <begin position="310"/>
        <end position="319"/>
    </location>
</feature>
<dbReference type="AlphaFoldDB" id="A0A2P2L4X3"/>
<feature type="compositionally biased region" description="Low complexity" evidence="1">
    <location>
        <begin position="295"/>
        <end position="305"/>
    </location>
</feature>
<evidence type="ECO:0000256" key="1">
    <source>
        <dbReference type="SAM" id="MobiDB-lite"/>
    </source>
</evidence>
<name>A0A2P2L4X3_RHIMU</name>
<evidence type="ECO:0008006" key="3">
    <source>
        <dbReference type="Google" id="ProtNLM"/>
    </source>
</evidence>
<feature type="compositionally biased region" description="Polar residues" evidence="1">
    <location>
        <begin position="373"/>
        <end position="386"/>
    </location>
</feature>